<protein>
    <submittedName>
        <fullName evidence="2">Uncharacterized protein</fullName>
    </submittedName>
</protein>
<accession>A0A0A9CUX8</accession>
<name>A0A0A9CUX8_ARUDO</name>
<evidence type="ECO:0000256" key="1">
    <source>
        <dbReference type="SAM" id="MobiDB-lite"/>
    </source>
</evidence>
<reference evidence="2" key="1">
    <citation type="submission" date="2014-09" db="EMBL/GenBank/DDBJ databases">
        <authorList>
            <person name="Magalhaes I.L.F."/>
            <person name="Oliveira U."/>
            <person name="Santos F.R."/>
            <person name="Vidigal T.H.D.A."/>
            <person name="Brescovit A.D."/>
            <person name="Santos A.J."/>
        </authorList>
    </citation>
    <scope>NUCLEOTIDE SEQUENCE</scope>
    <source>
        <tissue evidence="2">Shoot tissue taken approximately 20 cm above the soil surface</tissue>
    </source>
</reference>
<organism evidence="2">
    <name type="scientific">Arundo donax</name>
    <name type="common">Giant reed</name>
    <name type="synonym">Donax arundinaceus</name>
    <dbReference type="NCBI Taxonomy" id="35708"/>
    <lineage>
        <taxon>Eukaryota</taxon>
        <taxon>Viridiplantae</taxon>
        <taxon>Streptophyta</taxon>
        <taxon>Embryophyta</taxon>
        <taxon>Tracheophyta</taxon>
        <taxon>Spermatophyta</taxon>
        <taxon>Magnoliopsida</taxon>
        <taxon>Liliopsida</taxon>
        <taxon>Poales</taxon>
        <taxon>Poaceae</taxon>
        <taxon>PACMAD clade</taxon>
        <taxon>Arundinoideae</taxon>
        <taxon>Arundineae</taxon>
        <taxon>Arundo</taxon>
    </lineage>
</organism>
<reference evidence="2" key="2">
    <citation type="journal article" date="2015" name="Data Brief">
        <title>Shoot transcriptome of the giant reed, Arundo donax.</title>
        <authorList>
            <person name="Barrero R.A."/>
            <person name="Guerrero F.D."/>
            <person name="Moolhuijzen P."/>
            <person name="Goolsby J.A."/>
            <person name="Tidwell J."/>
            <person name="Bellgard S.E."/>
            <person name="Bellgard M.I."/>
        </authorList>
    </citation>
    <scope>NUCLEOTIDE SEQUENCE</scope>
    <source>
        <tissue evidence="2">Shoot tissue taken approximately 20 cm above the soil surface</tissue>
    </source>
</reference>
<feature type="compositionally biased region" description="Low complexity" evidence="1">
    <location>
        <begin position="69"/>
        <end position="79"/>
    </location>
</feature>
<dbReference type="EMBL" id="GBRH01220715">
    <property type="protein sequence ID" value="JAD77180.1"/>
    <property type="molecule type" value="Transcribed_RNA"/>
</dbReference>
<feature type="region of interest" description="Disordered" evidence="1">
    <location>
        <begin position="59"/>
        <end position="104"/>
    </location>
</feature>
<evidence type="ECO:0000313" key="2">
    <source>
        <dbReference type="EMBL" id="JAD77180.1"/>
    </source>
</evidence>
<proteinExistence type="predicted"/>
<dbReference type="AlphaFoldDB" id="A0A0A9CUX8"/>
<sequence length="104" mass="11526">MIQNEDAWSRYIERNKAAAGYQHKVIKNWDAIGLVFSRDHAATSEDVSIGAENGHEMVLNSDDDVQEGTPSSPSTSEPSSQDHRGPPTLTQPIPQGRRKKIQNK</sequence>